<evidence type="ECO:0000313" key="2">
    <source>
        <dbReference type="Proteomes" id="UP000544222"/>
    </source>
</evidence>
<dbReference type="AlphaFoldDB" id="A0A7W5DSA5"/>
<gene>
    <name evidence="1" type="ORF">FHX64_001837</name>
</gene>
<sequence length="39" mass="4319">MATISSDFLSHCYTDSDLNVKAMAIVRKTFNTSSFFGVI</sequence>
<organism evidence="1 2">
    <name type="scientific">Microbacter margulisiae</name>
    <dbReference type="NCBI Taxonomy" id="1350067"/>
    <lineage>
        <taxon>Bacteria</taxon>
        <taxon>Pseudomonadati</taxon>
        <taxon>Bacteroidota</taxon>
        <taxon>Bacteroidia</taxon>
        <taxon>Bacteroidales</taxon>
        <taxon>Porphyromonadaceae</taxon>
        <taxon>Microbacter</taxon>
    </lineage>
</organism>
<reference evidence="1 2" key="1">
    <citation type="submission" date="2020-08" db="EMBL/GenBank/DDBJ databases">
        <title>Genomic Encyclopedia of Type Strains, Phase IV (KMG-IV): sequencing the most valuable type-strain genomes for metagenomic binning, comparative biology and taxonomic classification.</title>
        <authorList>
            <person name="Goeker M."/>
        </authorList>
    </citation>
    <scope>NUCLEOTIDE SEQUENCE [LARGE SCALE GENOMIC DNA]</scope>
    <source>
        <strain evidence="1 2">DSM 27471</strain>
    </source>
</reference>
<protein>
    <submittedName>
        <fullName evidence="1">Uncharacterized protein</fullName>
    </submittedName>
</protein>
<keyword evidence="2" id="KW-1185">Reference proteome</keyword>
<accession>A0A7W5DSA5</accession>
<dbReference type="Proteomes" id="UP000544222">
    <property type="component" value="Unassembled WGS sequence"/>
</dbReference>
<name>A0A7W5DSA5_9PORP</name>
<comment type="caution">
    <text evidence="1">The sequence shown here is derived from an EMBL/GenBank/DDBJ whole genome shotgun (WGS) entry which is preliminary data.</text>
</comment>
<proteinExistence type="predicted"/>
<evidence type="ECO:0000313" key="1">
    <source>
        <dbReference type="EMBL" id="MBB3187674.1"/>
    </source>
</evidence>
<dbReference type="EMBL" id="JACHYB010000001">
    <property type="protein sequence ID" value="MBB3187674.1"/>
    <property type="molecule type" value="Genomic_DNA"/>
</dbReference>